<keyword evidence="3" id="KW-1185">Reference proteome</keyword>
<feature type="chain" id="PRO_5045565149" evidence="1">
    <location>
        <begin position="22"/>
        <end position="171"/>
    </location>
</feature>
<accession>A0ABT6N542</accession>
<dbReference type="Proteomes" id="UP001160625">
    <property type="component" value="Unassembled WGS sequence"/>
</dbReference>
<dbReference type="Pfam" id="PF13899">
    <property type="entry name" value="Thioredoxin_7"/>
    <property type="match status" value="1"/>
</dbReference>
<protein>
    <submittedName>
        <fullName evidence="2">Thioredoxin family protein</fullName>
    </submittedName>
</protein>
<feature type="signal peptide" evidence="1">
    <location>
        <begin position="1"/>
        <end position="21"/>
    </location>
</feature>
<sequence>MIKSLAYPLFALALLASPATAAPQAPHVSVAGVNDLPQPLPFPYDEQADAQAVVAKAKAQAKREHKRLLIDLGGNWCLDCRVLAGIMELPELHTFLNRHFVIVSVNIGRFDTNGAIAAHYGITRRLDGVPAILAVDPVHDRLLNRDKLFALSDARHMTPQGLSDWLAQWAA</sequence>
<reference evidence="2" key="1">
    <citation type="submission" date="2023-04" db="EMBL/GenBank/DDBJ databases">
        <title>Sphingomonas sp. MAHUQ-71 isolated from rice field.</title>
        <authorList>
            <person name="Huq M.A."/>
        </authorList>
    </citation>
    <scope>NUCLEOTIDE SEQUENCE</scope>
    <source>
        <strain evidence="2">MAHUQ-71</strain>
    </source>
</reference>
<organism evidence="2 3">
    <name type="scientific">Sphingomonas oryzagri</name>
    <dbReference type="NCBI Taxonomy" id="3042314"/>
    <lineage>
        <taxon>Bacteria</taxon>
        <taxon>Pseudomonadati</taxon>
        <taxon>Pseudomonadota</taxon>
        <taxon>Alphaproteobacteria</taxon>
        <taxon>Sphingomonadales</taxon>
        <taxon>Sphingomonadaceae</taxon>
        <taxon>Sphingomonas</taxon>
    </lineage>
</organism>
<evidence type="ECO:0000313" key="3">
    <source>
        <dbReference type="Proteomes" id="UP001160625"/>
    </source>
</evidence>
<comment type="caution">
    <text evidence="2">The sequence shown here is derived from an EMBL/GenBank/DDBJ whole genome shotgun (WGS) entry which is preliminary data.</text>
</comment>
<evidence type="ECO:0000313" key="2">
    <source>
        <dbReference type="EMBL" id="MDH7640222.1"/>
    </source>
</evidence>
<dbReference type="EMBL" id="JARYGZ010000002">
    <property type="protein sequence ID" value="MDH7640222.1"/>
    <property type="molecule type" value="Genomic_DNA"/>
</dbReference>
<dbReference type="RefSeq" id="WP_281045577.1">
    <property type="nucleotide sequence ID" value="NZ_JARYGZ010000002.1"/>
</dbReference>
<dbReference type="CDD" id="cd02947">
    <property type="entry name" value="TRX_family"/>
    <property type="match status" value="1"/>
</dbReference>
<keyword evidence="1" id="KW-0732">Signal</keyword>
<proteinExistence type="predicted"/>
<dbReference type="InterPro" id="IPR036249">
    <property type="entry name" value="Thioredoxin-like_sf"/>
</dbReference>
<gene>
    <name evidence="2" type="ORF">QGN17_15905</name>
</gene>
<evidence type="ECO:0000256" key="1">
    <source>
        <dbReference type="SAM" id="SignalP"/>
    </source>
</evidence>
<dbReference type="Gene3D" id="3.40.30.10">
    <property type="entry name" value="Glutaredoxin"/>
    <property type="match status" value="1"/>
</dbReference>
<dbReference type="SUPFAM" id="SSF52833">
    <property type="entry name" value="Thioredoxin-like"/>
    <property type="match status" value="1"/>
</dbReference>
<name>A0ABT6N542_9SPHN</name>